<accession>A0A9W6YF30</accession>
<keyword evidence="3" id="KW-1185">Reference proteome</keyword>
<dbReference type="InterPro" id="IPR036388">
    <property type="entry name" value="WH-like_DNA-bd_sf"/>
</dbReference>
<gene>
    <name evidence="2" type="ORF">Pfra01_002749800</name>
</gene>
<feature type="region of interest" description="Disordered" evidence="1">
    <location>
        <begin position="118"/>
        <end position="139"/>
    </location>
</feature>
<reference evidence="2" key="1">
    <citation type="submission" date="2023-04" db="EMBL/GenBank/DDBJ databases">
        <title>Phytophthora fragariaefolia NBRC 109709.</title>
        <authorList>
            <person name="Ichikawa N."/>
            <person name="Sato H."/>
            <person name="Tonouchi N."/>
        </authorList>
    </citation>
    <scope>NUCLEOTIDE SEQUENCE</scope>
    <source>
        <strain evidence="2">NBRC 109709</strain>
    </source>
</reference>
<comment type="caution">
    <text evidence="2">The sequence shown here is derived from an EMBL/GenBank/DDBJ whole genome shotgun (WGS) entry which is preliminary data.</text>
</comment>
<feature type="region of interest" description="Disordered" evidence="1">
    <location>
        <begin position="167"/>
        <end position="188"/>
    </location>
</feature>
<dbReference type="GO" id="GO:0003676">
    <property type="term" value="F:nucleic acid binding"/>
    <property type="evidence" value="ECO:0007669"/>
    <property type="project" value="InterPro"/>
</dbReference>
<dbReference type="EMBL" id="BSXT01006762">
    <property type="protein sequence ID" value="GMF63002.1"/>
    <property type="molecule type" value="Genomic_DNA"/>
</dbReference>
<evidence type="ECO:0000313" key="3">
    <source>
        <dbReference type="Proteomes" id="UP001165121"/>
    </source>
</evidence>
<dbReference type="Proteomes" id="UP001165121">
    <property type="component" value="Unassembled WGS sequence"/>
</dbReference>
<name>A0A9W6YF30_9STRA</name>
<evidence type="ECO:0000256" key="1">
    <source>
        <dbReference type="SAM" id="MobiDB-lite"/>
    </source>
</evidence>
<organism evidence="2 3">
    <name type="scientific">Phytophthora fragariaefolia</name>
    <dbReference type="NCBI Taxonomy" id="1490495"/>
    <lineage>
        <taxon>Eukaryota</taxon>
        <taxon>Sar</taxon>
        <taxon>Stramenopiles</taxon>
        <taxon>Oomycota</taxon>
        <taxon>Peronosporomycetes</taxon>
        <taxon>Peronosporales</taxon>
        <taxon>Peronosporaceae</taxon>
        <taxon>Phytophthora</taxon>
    </lineage>
</organism>
<protein>
    <submittedName>
        <fullName evidence="2">Unnamed protein product</fullName>
    </submittedName>
</protein>
<dbReference type="AlphaFoldDB" id="A0A9W6YF30"/>
<dbReference type="Gene3D" id="1.10.10.10">
    <property type="entry name" value="Winged helix-like DNA-binding domain superfamily/Winged helix DNA-binding domain"/>
    <property type="match status" value="1"/>
</dbReference>
<dbReference type="OrthoDB" id="121441at2759"/>
<sequence length="220" mass="24828">MTPTEHKTPGPATLLSERETRYLVRAIAKGQLSTKQLKEELKLSTSARTIQRVLAGVDWFVYTKMDNTLPLSAENKRAREAWAWEILMNKDPVRRWVTIIFSDEKKWNLDGPDGFQTYWRDQRRPSRQTKRRQAGEDPSWFGLASAPLARRSWRCCTANRTWTTTSTPYPSSCCRAPTSSTERTSRFSRTGIDSPLQAHAGVLRGDRGLGAAVSGSLVGP</sequence>
<dbReference type="InterPro" id="IPR036397">
    <property type="entry name" value="RNaseH_sf"/>
</dbReference>
<proteinExistence type="predicted"/>
<dbReference type="Gene3D" id="3.30.420.10">
    <property type="entry name" value="Ribonuclease H-like superfamily/Ribonuclease H"/>
    <property type="match status" value="1"/>
</dbReference>
<evidence type="ECO:0000313" key="2">
    <source>
        <dbReference type="EMBL" id="GMF63002.1"/>
    </source>
</evidence>